<comment type="caution">
    <text evidence="2">The sequence shown here is derived from an EMBL/GenBank/DDBJ whole genome shotgun (WGS) entry which is preliminary data.</text>
</comment>
<keyword evidence="3" id="KW-1185">Reference proteome</keyword>
<dbReference type="STRING" id="65357.A0A024GJA0"/>
<organism evidence="2 3">
    <name type="scientific">Albugo candida</name>
    <dbReference type="NCBI Taxonomy" id="65357"/>
    <lineage>
        <taxon>Eukaryota</taxon>
        <taxon>Sar</taxon>
        <taxon>Stramenopiles</taxon>
        <taxon>Oomycota</taxon>
        <taxon>Peronosporomycetes</taxon>
        <taxon>Albuginales</taxon>
        <taxon>Albuginaceae</taxon>
        <taxon>Albugo</taxon>
    </lineage>
</organism>
<accession>A0A024GJA0</accession>
<feature type="compositionally biased region" description="Polar residues" evidence="1">
    <location>
        <begin position="192"/>
        <end position="203"/>
    </location>
</feature>
<dbReference type="AlphaFoldDB" id="A0A024GJA0"/>
<evidence type="ECO:0000313" key="3">
    <source>
        <dbReference type="Proteomes" id="UP000053237"/>
    </source>
</evidence>
<dbReference type="Proteomes" id="UP000053237">
    <property type="component" value="Unassembled WGS sequence"/>
</dbReference>
<sequence length="241" mass="27320">MSDARSDPNNNDFNSSPPARKHTCESPPKSQGNKRSRVAFEMADIIEFEPTLFTTTVTSGGIPLGMSLKERSRVRRRLDSFEMERQQCRIGRQSYMEEGYLNPLEREWILCQAGCPEQTIVQVEAQVNEIIAHRRESNEVDFSYMVGLGDLTGDEVEERVDCDGESEEEAVVNDVVNDGDPEVERYDDLKRNSMNCNAEPNSNTDRKHRPCVSDRGKESVYDHMDTAFQPQPHVCNDPVAA</sequence>
<reference evidence="2 3" key="1">
    <citation type="submission" date="2012-05" db="EMBL/GenBank/DDBJ databases">
        <title>Recombination and specialization in a pathogen metapopulation.</title>
        <authorList>
            <person name="Gardiner A."/>
            <person name="Kemen E."/>
            <person name="Schultz-Larsen T."/>
            <person name="MacLean D."/>
            <person name="Van Oosterhout C."/>
            <person name="Jones J.D.G."/>
        </authorList>
    </citation>
    <scope>NUCLEOTIDE SEQUENCE [LARGE SCALE GENOMIC DNA]</scope>
    <source>
        <strain evidence="2 3">Ac Nc2</strain>
    </source>
</reference>
<feature type="region of interest" description="Disordered" evidence="1">
    <location>
        <begin position="192"/>
        <end position="214"/>
    </location>
</feature>
<dbReference type="InParanoid" id="A0A024GJA0"/>
<feature type="region of interest" description="Disordered" evidence="1">
    <location>
        <begin position="1"/>
        <end position="36"/>
    </location>
</feature>
<proteinExistence type="predicted"/>
<name>A0A024GJA0_9STRA</name>
<feature type="compositionally biased region" description="Low complexity" evidence="1">
    <location>
        <begin position="7"/>
        <end position="18"/>
    </location>
</feature>
<gene>
    <name evidence="2" type="ORF">BN9_075450</name>
</gene>
<protein>
    <submittedName>
        <fullName evidence="2">Uncharacterized protein</fullName>
    </submittedName>
</protein>
<evidence type="ECO:0000256" key="1">
    <source>
        <dbReference type="SAM" id="MobiDB-lite"/>
    </source>
</evidence>
<evidence type="ECO:0000313" key="2">
    <source>
        <dbReference type="EMBL" id="CCI46602.1"/>
    </source>
</evidence>
<dbReference type="EMBL" id="CAIX01000133">
    <property type="protein sequence ID" value="CCI46602.1"/>
    <property type="molecule type" value="Genomic_DNA"/>
</dbReference>
<dbReference type="OrthoDB" id="70180at2759"/>